<proteinExistence type="predicted"/>
<dbReference type="EMBL" id="FP565575">
    <property type="protein sequence ID" value="CBE70221.1"/>
    <property type="molecule type" value="Genomic_DNA"/>
</dbReference>
<organism evidence="1 2">
    <name type="scientific">Methylomirabilis oxygeniifera</name>
    <dbReference type="NCBI Taxonomy" id="671143"/>
    <lineage>
        <taxon>Bacteria</taxon>
        <taxon>Candidatus Methylomirabilota</taxon>
        <taxon>Candidatus Methylomirabilia</taxon>
        <taxon>Candidatus Methylomirabilales</taxon>
        <taxon>Candidatus Methylomirabilaceae</taxon>
        <taxon>Candidatus Methylomirabilis</taxon>
    </lineage>
</organism>
<dbReference type="STRING" id="671143.DAMO_3148"/>
<accession>D5MN79</accession>
<evidence type="ECO:0000313" key="2">
    <source>
        <dbReference type="Proteomes" id="UP000006898"/>
    </source>
</evidence>
<evidence type="ECO:0000313" key="1">
    <source>
        <dbReference type="EMBL" id="CBE70221.1"/>
    </source>
</evidence>
<reference evidence="1 2" key="1">
    <citation type="journal article" date="2010" name="Nature">
        <title>Nitrite-driven anaerobic methane oxidation by oxygenic bacteria.</title>
        <authorList>
            <person name="Ettwig K.F."/>
            <person name="Butler M.K."/>
            <person name="Le Paslier D."/>
            <person name="Pelletier E."/>
            <person name="Mangenot S."/>
            <person name="Kuypers M.M.M."/>
            <person name="Schreiber F."/>
            <person name="Dutilh B.E."/>
            <person name="Zedelius J."/>
            <person name="de Beer D."/>
            <person name="Gloerich J."/>
            <person name="Wessels H.J.C.T."/>
            <person name="van Allen T."/>
            <person name="Luesken F."/>
            <person name="Wu M."/>
            <person name="van de Pas-Schoonen K.T."/>
            <person name="Op den Camp H.J.M."/>
            <person name="Janssen-Megens E.M."/>
            <person name="Francoijs K-J."/>
            <person name="Stunnenberg H."/>
            <person name="Weissenbach J."/>
            <person name="Jetten M.S.M."/>
            <person name="Strous M."/>
        </authorList>
    </citation>
    <scope>NUCLEOTIDE SEQUENCE [LARGE SCALE GENOMIC DNA]</scope>
</reference>
<gene>
    <name evidence="1" type="ORF">DAMO_3148</name>
</gene>
<name>D5MN79_METO1</name>
<sequence length="27" mass="2804">MLELSKGSRDVPVIVEKGKVTVGFGGT</sequence>
<dbReference type="Proteomes" id="UP000006898">
    <property type="component" value="Chromosome"/>
</dbReference>
<protein>
    <submittedName>
        <fullName evidence="1">Glutaredoxin and related proteins</fullName>
    </submittedName>
</protein>
<dbReference type="KEGG" id="mox:DAMO_3148"/>
<dbReference type="AlphaFoldDB" id="D5MN79"/>
<dbReference type="HOGENOM" id="CLU_219689_0_0_0"/>